<accession>A0A2T6AHX9</accession>
<name>A0A2T6AHX9_9FLAO</name>
<organism evidence="1 2">
    <name type="scientific">Christiangramia gaetbulicola</name>
    <dbReference type="NCBI Taxonomy" id="703340"/>
    <lineage>
        <taxon>Bacteria</taxon>
        <taxon>Pseudomonadati</taxon>
        <taxon>Bacteroidota</taxon>
        <taxon>Flavobacteriia</taxon>
        <taxon>Flavobacteriales</taxon>
        <taxon>Flavobacteriaceae</taxon>
        <taxon>Christiangramia</taxon>
    </lineage>
</organism>
<reference evidence="1 2" key="1">
    <citation type="submission" date="2018-04" db="EMBL/GenBank/DDBJ databases">
        <title>Genomic Encyclopedia of Archaeal and Bacterial Type Strains, Phase II (KMG-II): from individual species to whole genera.</title>
        <authorList>
            <person name="Goeker M."/>
        </authorList>
    </citation>
    <scope>NUCLEOTIDE SEQUENCE [LARGE SCALE GENOMIC DNA]</scope>
    <source>
        <strain evidence="1 2">DSM 23082</strain>
    </source>
</reference>
<evidence type="ECO:0000313" key="2">
    <source>
        <dbReference type="Proteomes" id="UP000244174"/>
    </source>
</evidence>
<sequence>MNINKYINWGELWEEEICLETAKDYNPSLIEKIERFQNDKEVELIFDECHIDDDRIYIFFGETGGENESDTHGWSRDYSFVFDKDFMLLSLNYTQG</sequence>
<proteinExistence type="predicted"/>
<keyword evidence="2" id="KW-1185">Reference proteome</keyword>
<dbReference type="RefSeq" id="WP_108171851.1">
    <property type="nucleotide sequence ID" value="NZ_QBKQ01000002.1"/>
</dbReference>
<evidence type="ECO:0000313" key="1">
    <source>
        <dbReference type="EMBL" id="PTX43424.1"/>
    </source>
</evidence>
<dbReference type="Proteomes" id="UP000244174">
    <property type="component" value="Unassembled WGS sequence"/>
</dbReference>
<dbReference type="AlphaFoldDB" id="A0A2T6AHX9"/>
<dbReference type="EMBL" id="QBKQ01000002">
    <property type="protein sequence ID" value="PTX43424.1"/>
    <property type="molecule type" value="Genomic_DNA"/>
</dbReference>
<comment type="caution">
    <text evidence="1">The sequence shown here is derived from an EMBL/GenBank/DDBJ whole genome shotgun (WGS) entry which is preliminary data.</text>
</comment>
<gene>
    <name evidence="1" type="ORF">C8P64_1951</name>
</gene>
<protein>
    <submittedName>
        <fullName evidence="1">Uncharacterized protein</fullName>
    </submittedName>
</protein>